<dbReference type="PANTHER" id="PTHR18896">
    <property type="entry name" value="PHOSPHOLIPASE D"/>
    <property type="match status" value="1"/>
</dbReference>
<sequence>MADSVNSGETDTENSHHNVPQRQPSKLNVLLSKNRSQQAQNKRPLPRRQSSYRPKLISLGPSESQLSAPYIEEVQPERPQYVRNPTADQTLDASDTALLNPPQVPEAQSNRSTSLRDYFRKVRLLNTINRILTHNEGEHLKDTENFETVVFSSPFDVPYLWAKTDYKGRKAPPVLFSALKLAVTDSYHDEKNYNLQNVFRIELEYGDVKWVINRSGFDFASLYVSLKKEINLPHIPRLPTGLANWFKSLIRKTQLDNQARNQTTVLQRRKDLENYLIQLLRALKFSVAYELYEFLELSAVSITSDMGWKGKECHLNNKVERFKTPICSFRNSNEKWVKEWVIVRDSYIAFCSDISSTIPTDVFLMDKFFKCDKMDFQGLDRVLKIHDHVDIENSSRRIEMKGDNRTLSEFLESIEKVKRSSPWVRQHRFDSYAPIRENAKVKWYVDGKNYFFAVSQAIMAAKLEIYIEDWWLSPELYLRRPPSKNEKYRLDNLLKKKAEEGVMIYIIVYKEVKLALTLDSWHTKTCLQHLHPNIRVQRHPDHGPDGTVFWAHHEKMLIIDCKIAFIGGLDLCFGRYDTHQHELVDFDPHSDNPSIWPGQDYSNPRVKDFNNVSDYNAEIVDKSRVPRMPWHDVSIGVVGHPARDIARHFIQRWNFIKEEKAFERESIPFLMPKGEYVSTRDESKFFGTCNIQLLRSSASWSSGIELENSIYNAYCHLIRSSEHFIYIENQFFITASEKDPDHEIKNRIGEFIVERIKKAHENNEKFRIIVVMPLLPAFEADLHSKDAGTIRMIMHWQYLSISRGGKSILEKISEAGINPENYISFFALRGHGKIRHSENRDKKTSNSTDGNDGSQNVNNVINGSKDSINNSGKTSSIENNKSQEVRQSHPSETTVDSFSDERPQYISNVNERIGGEPVLPDSIKQMDPKHIFVTEEIYIHSKLMIVDDRFVICGSANLNDRSQLGNRDSEIAIIVEDKETIDTFMNGKKYKASKFAYTLRSNLFKEHLGLLETQDHSTMTESCLPPLNPEALFELLYEKDETATSLLDAQTNEIKKCSTEELVFMDPLSDEFYNYWSQIAQNNTETYRSLFRCVPDDNVADWEQYKEFVPDPTKMFIGHVANPNASVEEIKRKLSNIRGHLVQFPTQFLKNEHLMGGMISNAVEIFT</sequence>
<keyword evidence="5 7" id="KW-0442">Lipid degradation</keyword>
<comment type="similarity">
    <text evidence="2 7">Belongs to the phospholipase D family.</text>
</comment>
<dbReference type="HOGENOM" id="CLU_000690_2_0_1"/>
<accession>A0A015L8C7</accession>
<dbReference type="Pfam" id="PF13091">
    <property type="entry name" value="PLDc_2"/>
    <property type="match status" value="1"/>
</dbReference>
<feature type="domain" description="PLD phosphodiesterase" evidence="9">
    <location>
        <begin position="935"/>
        <end position="962"/>
    </location>
</feature>
<dbReference type="Pfam" id="PF00614">
    <property type="entry name" value="PLDc"/>
    <property type="match status" value="1"/>
</dbReference>
<evidence type="ECO:0000259" key="10">
    <source>
        <dbReference type="PROSITE" id="PS50195"/>
    </source>
</evidence>
<evidence type="ECO:0000256" key="1">
    <source>
        <dbReference type="ARBA" id="ARBA00000798"/>
    </source>
</evidence>
<evidence type="ECO:0000313" key="11">
    <source>
        <dbReference type="EMBL" id="EXX75954.1"/>
    </source>
</evidence>
<dbReference type="GO" id="GO:0035556">
    <property type="term" value="P:intracellular signal transduction"/>
    <property type="evidence" value="ECO:0007669"/>
    <property type="project" value="InterPro"/>
</dbReference>
<evidence type="ECO:0000256" key="2">
    <source>
        <dbReference type="ARBA" id="ARBA00008664"/>
    </source>
</evidence>
<dbReference type="PANTHER" id="PTHR18896:SF76">
    <property type="entry name" value="PHOSPHOLIPASE"/>
    <property type="match status" value="1"/>
</dbReference>
<dbReference type="SUPFAM" id="SSF56024">
    <property type="entry name" value="Phospholipase D/nuclease"/>
    <property type="match status" value="2"/>
</dbReference>
<dbReference type="EMBL" id="JEMT01012339">
    <property type="protein sequence ID" value="EXX75954.1"/>
    <property type="molecule type" value="Genomic_DNA"/>
</dbReference>
<dbReference type="PIRSF" id="PIRSF009376">
    <property type="entry name" value="Phospholipase_D_euk"/>
    <property type="match status" value="1"/>
</dbReference>
<dbReference type="CDD" id="cd09138">
    <property type="entry name" value="PLDc_vPLD1_2_yPLD_like_1"/>
    <property type="match status" value="1"/>
</dbReference>
<keyword evidence="3" id="KW-0677">Repeat</keyword>
<dbReference type="GO" id="GO:0004630">
    <property type="term" value="F:phospholipase D activity"/>
    <property type="evidence" value="ECO:0007669"/>
    <property type="project" value="UniProtKB-UniRule"/>
</dbReference>
<evidence type="ECO:0000256" key="6">
    <source>
        <dbReference type="ARBA" id="ARBA00023098"/>
    </source>
</evidence>
<dbReference type="OrthoDB" id="14911at2759"/>
<dbReference type="EC" id="3.1.4.4" evidence="7"/>
<evidence type="ECO:0000256" key="7">
    <source>
        <dbReference type="PIRNR" id="PIRNR009376"/>
    </source>
</evidence>
<feature type="compositionally biased region" description="Basic and acidic residues" evidence="8">
    <location>
        <begin position="835"/>
        <end position="844"/>
    </location>
</feature>
<protein>
    <recommendedName>
        <fullName evidence="7">Phospholipase</fullName>
        <ecNumber evidence="7">3.1.4.4</ecNumber>
    </recommendedName>
</protein>
<feature type="region of interest" description="Disordered" evidence="8">
    <location>
        <begin position="834"/>
        <end position="902"/>
    </location>
</feature>
<feature type="region of interest" description="Disordered" evidence="8">
    <location>
        <begin position="1"/>
        <end position="54"/>
    </location>
</feature>
<dbReference type="GO" id="GO:0006654">
    <property type="term" value="P:phosphatidic acid biosynthetic process"/>
    <property type="evidence" value="ECO:0007669"/>
    <property type="project" value="InterPro"/>
</dbReference>
<dbReference type="InterPro" id="IPR025202">
    <property type="entry name" value="PLD-like_dom"/>
</dbReference>
<evidence type="ECO:0000313" key="12">
    <source>
        <dbReference type="Proteomes" id="UP000022910"/>
    </source>
</evidence>
<keyword evidence="6" id="KW-0443">Lipid metabolism</keyword>
<dbReference type="CDD" id="cd09141">
    <property type="entry name" value="PLDc_vPLD1_2_yPLD_like_2"/>
    <property type="match status" value="1"/>
</dbReference>
<comment type="catalytic activity">
    <reaction evidence="1 7">
        <text>a 1,2-diacyl-sn-glycero-3-phosphocholine + H2O = a 1,2-diacyl-sn-glycero-3-phosphate + choline + H(+)</text>
        <dbReference type="Rhea" id="RHEA:14445"/>
        <dbReference type="ChEBI" id="CHEBI:15354"/>
        <dbReference type="ChEBI" id="CHEBI:15377"/>
        <dbReference type="ChEBI" id="CHEBI:15378"/>
        <dbReference type="ChEBI" id="CHEBI:57643"/>
        <dbReference type="ChEBI" id="CHEBI:58608"/>
        <dbReference type="EC" id="3.1.4.4"/>
    </reaction>
</comment>
<dbReference type="InterPro" id="IPR001736">
    <property type="entry name" value="PLipase_D/transphosphatidylase"/>
</dbReference>
<proteinExistence type="inferred from homology"/>
<dbReference type="Pfam" id="PF00787">
    <property type="entry name" value="PX"/>
    <property type="match status" value="1"/>
</dbReference>
<dbReference type="Gene3D" id="3.30.870.10">
    <property type="entry name" value="Endonuclease Chain A"/>
    <property type="match status" value="2"/>
</dbReference>
<dbReference type="InterPro" id="IPR016555">
    <property type="entry name" value="PLipase_D_euk"/>
</dbReference>
<dbReference type="STRING" id="1432141.A0A015L8C7"/>
<gene>
    <name evidence="11" type="ORF">RirG_037450</name>
</gene>
<feature type="compositionally biased region" description="Polar residues" evidence="8">
    <location>
        <begin position="17"/>
        <end position="41"/>
    </location>
</feature>
<dbReference type="SUPFAM" id="SSF64268">
    <property type="entry name" value="PX domain"/>
    <property type="match status" value="1"/>
</dbReference>
<dbReference type="PROSITE" id="PS50035">
    <property type="entry name" value="PLD"/>
    <property type="match status" value="2"/>
</dbReference>
<comment type="caution">
    <text evidence="11">The sequence shown here is derived from an EMBL/GenBank/DDBJ whole genome shotgun (WGS) entry which is preliminary data.</text>
</comment>
<evidence type="ECO:0000256" key="3">
    <source>
        <dbReference type="ARBA" id="ARBA00022737"/>
    </source>
</evidence>
<organism evidence="11 12">
    <name type="scientific">Rhizophagus irregularis (strain DAOM 197198w)</name>
    <name type="common">Glomus intraradices</name>
    <dbReference type="NCBI Taxonomy" id="1432141"/>
    <lineage>
        <taxon>Eukaryota</taxon>
        <taxon>Fungi</taxon>
        <taxon>Fungi incertae sedis</taxon>
        <taxon>Mucoromycota</taxon>
        <taxon>Glomeromycotina</taxon>
        <taxon>Glomeromycetes</taxon>
        <taxon>Glomerales</taxon>
        <taxon>Glomeraceae</taxon>
        <taxon>Rhizophagus</taxon>
    </lineage>
</organism>
<keyword evidence="12" id="KW-1185">Reference proteome</keyword>
<feature type="domain" description="PLD phosphodiesterase" evidence="9">
    <location>
        <begin position="548"/>
        <end position="575"/>
    </location>
</feature>
<dbReference type="Gene3D" id="3.30.1520.10">
    <property type="entry name" value="Phox-like domain"/>
    <property type="match status" value="1"/>
</dbReference>
<reference evidence="11 12" key="1">
    <citation type="submission" date="2014-02" db="EMBL/GenBank/DDBJ databases">
        <title>Single nucleus genome sequencing reveals high similarity among nuclei of an endomycorrhizal fungus.</title>
        <authorList>
            <person name="Lin K."/>
            <person name="Geurts R."/>
            <person name="Zhang Z."/>
            <person name="Limpens E."/>
            <person name="Saunders D.G."/>
            <person name="Mu D."/>
            <person name="Pang E."/>
            <person name="Cao H."/>
            <person name="Cha H."/>
            <person name="Lin T."/>
            <person name="Zhou Q."/>
            <person name="Shang Y."/>
            <person name="Li Y."/>
            <person name="Ivanov S."/>
            <person name="Sharma T."/>
            <person name="Velzen R.V."/>
            <person name="Ruijter N.D."/>
            <person name="Aanen D.K."/>
            <person name="Win J."/>
            <person name="Kamoun S."/>
            <person name="Bisseling T."/>
            <person name="Huang S."/>
        </authorList>
    </citation>
    <scope>NUCLEOTIDE SEQUENCE [LARGE SCALE GENOMIC DNA]</scope>
    <source>
        <strain evidence="12">DAOM197198w</strain>
    </source>
</reference>
<evidence type="ECO:0000256" key="5">
    <source>
        <dbReference type="ARBA" id="ARBA00022963"/>
    </source>
</evidence>
<dbReference type="InterPro" id="IPR036871">
    <property type="entry name" value="PX_dom_sf"/>
</dbReference>
<dbReference type="GO" id="GO:0009395">
    <property type="term" value="P:phospholipid catabolic process"/>
    <property type="evidence" value="ECO:0007669"/>
    <property type="project" value="TreeGrafter"/>
</dbReference>
<name>A0A015L8C7_RHIIW</name>
<dbReference type="Proteomes" id="UP000022910">
    <property type="component" value="Unassembled WGS sequence"/>
</dbReference>
<keyword evidence="4 7" id="KW-0378">Hydrolase</keyword>
<evidence type="ECO:0000259" key="9">
    <source>
        <dbReference type="PROSITE" id="PS50035"/>
    </source>
</evidence>
<dbReference type="AlphaFoldDB" id="A0A015L8C7"/>
<feature type="domain" description="PX" evidence="10">
    <location>
        <begin position="177"/>
        <end position="302"/>
    </location>
</feature>
<dbReference type="SMART" id="SM00155">
    <property type="entry name" value="PLDc"/>
    <property type="match status" value="2"/>
</dbReference>
<evidence type="ECO:0000256" key="4">
    <source>
        <dbReference type="ARBA" id="ARBA00022801"/>
    </source>
</evidence>
<dbReference type="InterPro" id="IPR001683">
    <property type="entry name" value="PX_dom"/>
</dbReference>
<feature type="compositionally biased region" description="Polar residues" evidence="8">
    <location>
        <begin position="845"/>
        <end position="880"/>
    </location>
</feature>
<dbReference type="InterPro" id="IPR015679">
    <property type="entry name" value="PLipase_D_fam"/>
</dbReference>
<dbReference type="GO" id="GO:0035091">
    <property type="term" value="F:phosphatidylinositol binding"/>
    <property type="evidence" value="ECO:0007669"/>
    <property type="project" value="InterPro"/>
</dbReference>
<evidence type="ECO:0000256" key="8">
    <source>
        <dbReference type="SAM" id="MobiDB-lite"/>
    </source>
</evidence>
<dbReference type="PROSITE" id="PS50195">
    <property type="entry name" value="PX"/>
    <property type="match status" value="1"/>
</dbReference>